<dbReference type="AlphaFoldDB" id="A0A517KZR8"/>
<reference evidence="2 3" key="1">
    <citation type="submission" date="2019-07" db="EMBL/GenBank/DDBJ databases">
        <title>Finished genome of Venturia effusa.</title>
        <authorList>
            <person name="Young C.A."/>
            <person name="Cox M.P."/>
            <person name="Ganley A.R.D."/>
            <person name="David W.J."/>
        </authorList>
    </citation>
    <scope>NUCLEOTIDE SEQUENCE [LARGE SCALE GENOMIC DNA]</scope>
    <source>
        <strain evidence="3">albino</strain>
    </source>
</reference>
<evidence type="ECO:0000256" key="1">
    <source>
        <dbReference type="SAM" id="SignalP"/>
    </source>
</evidence>
<evidence type="ECO:0000313" key="2">
    <source>
        <dbReference type="EMBL" id="QDS68878.1"/>
    </source>
</evidence>
<sequence>MLLNTIAFSALLLGPVTAIIVHERSLEDAVSALYKRQYQFQPGTQTATGNTCADAFGSGYIMCREQTDTLNRLCYDPTAGQTCCSSSWACPEGSGCSATSVGNYCCPNGQDAKSCAAANVISSSSPTSDYSSPTSSSAFRAQMASSATPIAYNHTVPSSHSVKNVTSAVKIAATATGVYSVASNSVKAPVEFEGAASSMKMSLSGLLVAGVVGVVVTLS</sequence>
<dbReference type="EMBL" id="CP042186">
    <property type="protein sequence ID" value="QDS68878.1"/>
    <property type="molecule type" value="Genomic_DNA"/>
</dbReference>
<dbReference type="OrthoDB" id="5409186at2759"/>
<keyword evidence="1" id="KW-0732">Signal</keyword>
<accession>A0A517KZR8</accession>
<evidence type="ECO:0000313" key="3">
    <source>
        <dbReference type="Proteomes" id="UP000316270"/>
    </source>
</evidence>
<protein>
    <submittedName>
        <fullName evidence="2">Uncharacterized protein</fullName>
    </submittedName>
</protein>
<name>A0A517KZR8_9PEZI</name>
<proteinExistence type="predicted"/>
<dbReference type="STRING" id="50376.A0A517KZR8"/>
<dbReference type="Proteomes" id="UP000316270">
    <property type="component" value="Chromosome 2"/>
</dbReference>
<organism evidence="2 3">
    <name type="scientific">Venturia effusa</name>
    <dbReference type="NCBI Taxonomy" id="50376"/>
    <lineage>
        <taxon>Eukaryota</taxon>
        <taxon>Fungi</taxon>
        <taxon>Dikarya</taxon>
        <taxon>Ascomycota</taxon>
        <taxon>Pezizomycotina</taxon>
        <taxon>Dothideomycetes</taxon>
        <taxon>Pleosporomycetidae</taxon>
        <taxon>Venturiales</taxon>
        <taxon>Venturiaceae</taxon>
        <taxon>Venturia</taxon>
    </lineage>
</organism>
<gene>
    <name evidence="2" type="ORF">FKW77_007606</name>
</gene>
<feature type="signal peptide" evidence="1">
    <location>
        <begin position="1"/>
        <end position="18"/>
    </location>
</feature>
<feature type="chain" id="PRO_5022178366" evidence="1">
    <location>
        <begin position="19"/>
        <end position="219"/>
    </location>
</feature>
<keyword evidence="3" id="KW-1185">Reference proteome</keyword>